<name>A0A368XI23_9BURK</name>
<accession>A0A368XI23</accession>
<feature type="domain" description="AB hydrolase-1" evidence="5">
    <location>
        <begin position="66"/>
        <end position="299"/>
    </location>
</feature>
<feature type="signal peptide" evidence="4">
    <location>
        <begin position="1"/>
        <end position="25"/>
    </location>
</feature>
<dbReference type="OrthoDB" id="9800754at2"/>
<dbReference type="RefSeq" id="WP_114471747.1">
    <property type="nucleotide sequence ID" value="NZ_QPJK01000012.1"/>
</dbReference>
<keyword evidence="7" id="KW-1185">Reference proteome</keyword>
<evidence type="ECO:0000256" key="3">
    <source>
        <dbReference type="ARBA" id="ARBA00023315"/>
    </source>
</evidence>
<evidence type="ECO:0000256" key="1">
    <source>
        <dbReference type="ARBA" id="ARBA00022679"/>
    </source>
</evidence>
<organism evidence="6 7">
    <name type="scientific">Pseudorhodoferax soli</name>
    <dbReference type="NCBI Taxonomy" id="545864"/>
    <lineage>
        <taxon>Bacteria</taxon>
        <taxon>Pseudomonadati</taxon>
        <taxon>Pseudomonadota</taxon>
        <taxon>Betaproteobacteria</taxon>
        <taxon>Burkholderiales</taxon>
        <taxon>Comamonadaceae</taxon>
    </lineage>
</organism>
<proteinExistence type="predicted"/>
<dbReference type="GO" id="GO:0004414">
    <property type="term" value="F:homoserine O-acetyltransferase activity"/>
    <property type="evidence" value="ECO:0007669"/>
    <property type="project" value="TreeGrafter"/>
</dbReference>
<keyword evidence="3" id="KW-0012">Acyltransferase</keyword>
<protein>
    <submittedName>
        <fullName evidence="6">Homoserine O-acetyltransferase</fullName>
    </submittedName>
</protein>
<dbReference type="GO" id="GO:0009092">
    <property type="term" value="P:homoserine metabolic process"/>
    <property type="evidence" value="ECO:0007669"/>
    <property type="project" value="TreeGrafter"/>
</dbReference>
<dbReference type="SUPFAM" id="SSF53474">
    <property type="entry name" value="alpha/beta-Hydrolases"/>
    <property type="match status" value="1"/>
</dbReference>
<dbReference type="InterPro" id="IPR029058">
    <property type="entry name" value="AB_hydrolase_fold"/>
</dbReference>
<keyword evidence="4" id="KW-0732">Signal</keyword>
<evidence type="ECO:0000313" key="7">
    <source>
        <dbReference type="Proteomes" id="UP000252884"/>
    </source>
</evidence>
<sequence>MRIPLLAAAFALPIGLTGLAGAASAADFPAPQKKEWVVSDFRFHTGEVLPQLRLAYTTVGDPKGEPVVVLHGTAGSGERMLTPGFAGELFGPGQPLDARKYYIILPDAIGAGASSKPSDGLRMAFPKYNYDDMVRAQYRLVREHLGLAHVRMVLGNSMGGMQVWMWAQKYPGYMDIAVPMASVPAAMSGRNWMMRRLLVESIKRDPAWANGNYTAQPPGLGFALAYFGLATSGGTQKLQNDAPTRLQADALVDRQLAAPAVGDANDHLYQWDASRDYDASGQLERIEATVLAINSADDERNLPELGLLEQGMRRVKNGRILLIPASTQTSGHGTTGQARWWKDGLAEVLRSVPPAAP</sequence>
<dbReference type="Proteomes" id="UP000252884">
    <property type="component" value="Unassembled WGS sequence"/>
</dbReference>
<evidence type="ECO:0000313" key="6">
    <source>
        <dbReference type="EMBL" id="RCW65654.1"/>
    </source>
</evidence>
<dbReference type="GO" id="GO:0009086">
    <property type="term" value="P:methionine biosynthetic process"/>
    <property type="evidence" value="ECO:0007669"/>
    <property type="project" value="UniProtKB-KW"/>
</dbReference>
<dbReference type="PANTHER" id="PTHR32268">
    <property type="entry name" value="HOMOSERINE O-ACETYLTRANSFERASE"/>
    <property type="match status" value="1"/>
</dbReference>
<reference evidence="6 7" key="1">
    <citation type="submission" date="2018-07" db="EMBL/GenBank/DDBJ databases">
        <title>Genomic Encyclopedia of Type Strains, Phase IV (KMG-IV): sequencing the most valuable type-strain genomes for metagenomic binning, comparative biology and taxonomic classification.</title>
        <authorList>
            <person name="Goeker M."/>
        </authorList>
    </citation>
    <scope>NUCLEOTIDE SEQUENCE [LARGE SCALE GENOMIC DNA]</scope>
    <source>
        <strain evidence="6 7">DSM 21634</strain>
    </source>
</reference>
<keyword evidence="2" id="KW-0028">Amino-acid biosynthesis</keyword>
<evidence type="ECO:0000259" key="5">
    <source>
        <dbReference type="Pfam" id="PF00561"/>
    </source>
</evidence>
<gene>
    <name evidence="6" type="ORF">DES41_112105</name>
</gene>
<evidence type="ECO:0000256" key="4">
    <source>
        <dbReference type="SAM" id="SignalP"/>
    </source>
</evidence>
<dbReference type="PANTHER" id="PTHR32268:SF11">
    <property type="entry name" value="HOMOSERINE O-ACETYLTRANSFERASE"/>
    <property type="match status" value="1"/>
</dbReference>
<dbReference type="InterPro" id="IPR008220">
    <property type="entry name" value="HAT_MetX-like"/>
</dbReference>
<feature type="chain" id="PRO_5017083331" evidence="4">
    <location>
        <begin position="26"/>
        <end position="357"/>
    </location>
</feature>
<comment type="caution">
    <text evidence="6">The sequence shown here is derived from an EMBL/GenBank/DDBJ whole genome shotgun (WGS) entry which is preliminary data.</text>
</comment>
<dbReference type="EMBL" id="QPJK01000012">
    <property type="protein sequence ID" value="RCW65654.1"/>
    <property type="molecule type" value="Genomic_DNA"/>
</dbReference>
<dbReference type="AlphaFoldDB" id="A0A368XI23"/>
<dbReference type="Gene3D" id="3.40.50.1820">
    <property type="entry name" value="alpha/beta hydrolase"/>
    <property type="match status" value="1"/>
</dbReference>
<dbReference type="NCBIfam" id="NF005071">
    <property type="entry name" value="PRK06489.1"/>
    <property type="match status" value="1"/>
</dbReference>
<dbReference type="InterPro" id="IPR000073">
    <property type="entry name" value="AB_hydrolase_1"/>
</dbReference>
<keyword evidence="1 6" id="KW-0808">Transferase</keyword>
<evidence type="ECO:0000256" key="2">
    <source>
        <dbReference type="ARBA" id="ARBA00023167"/>
    </source>
</evidence>
<keyword evidence="2" id="KW-0486">Methionine biosynthesis</keyword>
<dbReference type="Pfam" id="PF00561">
    <property type="entry name" value="Abhydrolase_1"/>
    <property type="match status" value="1"/>
</dbReference>